<dbReference type="Proteomes" id="UP000000238">
    <property type="component" value="Chromosome"/>
</dbReference>
<keyword evidence="2" id="KW-1185">Reference proteome</keyword>
<dbReference type="HOGENOM" id="CLU_3389705_0_0_6"/>
<accession>Q2SGJ9</accession>
<reference evidence="1 2" key="1">
    <citation type="journal article" date="2005" name="Nucleic Acids Res.">
        <title>Genomic blueprint of Hahella chejuensis, a marine microbe producing an algicidal agent.</title>
        <authorList>
            <person name="Jeong H."/>
            <person name="Yim J.H."/>
            <person name="Lee C."/>
            <person name="Choi S.-H."/>
            <person name="Park Y.K."/>
            <person name="Yoon S.H."/>
            <person name="Hur C.-G."/>
            <person name="Kang H.-Y."/>
            <person name="Kim D."/>
            <person name="Lee H.H."/>
            <person name="Park K.H."/>
            <person name="Park S.-H."/>
            <person name="Park H.-S."/>
            <person name="Lee H.K."/>
            <person name="Oh T.K."/>
            <person name="Kim J.F."/>
        </authorList>
    </citation>
    <scope>NUCLEOTIDE SEQUENCE [LARGE SCALE GENOMIC DNA]</scope>
    <source>
        <strain evidence="1 2">KCTC 2396</strain>
    </source>
</reference>
<dbReference type="KEGG" id="hch:HCH_03479"/>
<dbReference type="AlphaFoldDB" id="Q2SGJ9"/>
<evidence type="ECO:0000313" key="1">
    <source>
        <dbReference type="EMBL" id="ABC30225.1"/>
    </source>
</evidence>
<dbReference type="EMBL" id="CP000155">
    <property type="protein sequence ID" value="ABC30225.1"/>
    <property type="molecule type" value="Genomic_DNA"/>
</dbReference>
<protein>
    <submittedName>
        <fullName evidence="1">Uncharacterized protein</fullName>
    </submittedName>
</protein>
<evidence type="ECO:0000313" key="2">
    <source>
        <dbReference type="Proteomes" id="UP000000238"/>
    </source>
</evidence>
<proteinExistence type="predicted"/>
<name>Q2SGJ9_HAHCH</name>
<sequence>MSELINEKKKFDETWEKEALKANRTIWLNSRQ</sequence>
<organism evidence="1 2">
    <name type="scientific">Hahella chejuensis (strain KCTC 2396)</name>
    <dbReference type="NCBI Taxonomy" id="349521"/>
    <lineage>
        <taxon>Bacteria</taxon>
        <taxon>Pseudomonadati</taxon>
        <taxon>Pseudomonadota</taxon>
        <taxon>Gammaproteobacteria</taxon>
        <taxon>Oceanospirillales</taxon>
        <taxon>Hahellaceae</taxon>
        <taxon>Hahella</taxon>
    </lineage>
</organism>
<gene>
    <name evidence="1" type="ordered locus">HCH_03479</name>
</gene>